<gene>
    <name evidence="1" type="ORF">QJS10_CPB15g00982</name>
</gene>
<comment type="caution">
    <text evidence="1">The sequence shown here is derived from an EMBL/GenBank/DDBJ whole genome shotgun (WGS) entry which is preliminary data.</text>
</comment>
<evidence type="ECO:0000313" key="1">
    <source>
        <dbReference type="EMBL" id="KAK1296369.1"/>
    </source>
</evidence>
<organism evidence="1 2">
    <name type="scientific">Acorus calamus</name>
    <name type="common">Sweet flag</name>
    <dbReference type="NCBI Taxonomy" id="4465"/>
    <lineage>
        <taxon>Eukaryota</taxon>
        <taxon>Viridiplantae</taxon>
        <taxon>Streptophyta</taxon>
        <taxon>Embryophyta</taxon>
        <taxon>Tracheophyta</taxon>
        <taxon>Spermatophyta</taxon>
        <taxon>Magnoliopsida</taxon>
        <taxon>Liliopsida</taxon>
        <taxon>Acoraceae</taxon>
        <taxon>Acorus</taxon>
    </lineage>
</organism>
<reference evidence="1" key="1">
    <citation type="journal article" date="2023" name="Nat. Commun.">
        <title>Diploid and tetraploid genomes of Acorus and the evolution of monocots.</title>
        <authorList>
            <person name="Ma L."/>
            <person name="Liu K.W."/>
            <person name="Li Z."/>
            <person name="Hsiao Y.Y."/>
            <person name="Qi Y."/>
            <person name="Fu T."/>
            <person name="Tang G.D."/>
            <person name="Zhang D."/>
            <person name="Sun W.H."/>
            <person name="Liu D.K."/>
            <person name="Li Y."/>
            <person name="Chen G.Z."/>
            <person name="Liu X.D."/>
            <person name="Liao X.Y."/>
            <person name="Jiang Y.T."/>
            <person name="Yu X."/>
            <person name="Hao Y."/>
            <person name="Huang J."/>
            <person name="Zhao X.W."/>
            <person name="Ke S."/>
            <person name="Chen Y.Y."/>
            <person name="Wu W.L."/>
            <person name="Hsu J.L."/>
            <person name="Lin Y.F."/>
            <person name="Huang M.D."/>
            <person name="Li C.Y."/>
            <person name="Huang L."/>
            <person name="Wang Z.W."/>
            <person name="Zhao X."/>
            <person name="Zhong W.Y."/>
            <person name="Peng D.H."/>
            <person name="Ahmad S."/>
            <person name="Lan S."/>
            <person name="Zhang J.S."/>
            <person name="Tsai W.C."/>
            <person name="Van de Peer Y."/>
            <person name="Liu Z.J."/>
        </authorList>
    </citation>
    <scope>NUCLEOTIDE SEQUENCE</scope>
    <source>
        <strain evidence="1">CP</strain>
    </source>
</reference>
<name>A0AAV9D6A9_ACOCL</name>
<protein>
    <submittedName>
        <fullName evidence="1">Uncharacterized protein</fullName>
    </submittedName>
</protein>
<sequence>MPHSGSMKHFFDHVVLVRDVEYYKTLLNKETHQSIPQISAANRLKDVDNQFLCAEVTVEEITHNLKHMKSDGSLGLDVSFNIVGMSSKRTSLQQCKRRGLKELLQRFALCSLDEGVMGIRFWEIATNLTSLWVKWVTKRYFNKQNIWEVHPSTTSSWIWPKFLASHTWIKPEVQYVIFSGREIKAWKDPWIHGDSLRDRYQHLLQQELPDHDISVAQFITAQNWVKPSWWPGEWDAIWTEIANLDCGRTGFIWAFMVRKMGVRRPKLTGLKQFVEWLENSFPGTQKTKIERELGTGEANKAIPCFRSYEQLLNFRKTSSVWKSIIKAGSWVKVATQYVIFSGKTINLWSDPWFQGNDLQHLFQGPPLLNWGPSREVTLCTLLRDVNGTNHTYGRLNMPQCGMTSENMKLEEREMTF</sequence>
<dbReference type="EMBL" id="JAUJYO010000015">
    <property type="protein sequence ID" value="KAK1296369.1"/>
    <property type="molecule type" value="Genomic_DNA"/>
</dbReference>
<proteinExistence type="predicted"/>
<accession>A0AAV9D6A9</accession>
<reference evidence="1" key="2">
    <citation type="submission" date="2023-06" db="EMBL/GenBank/DDBJ databases">
        <authorList>
            <person name="Ma L."/>
            <person name="Liu K.-W."/>
            <person name="Li Z."/>
            <person name="Hsiao Y.-Y."/>
            <person name="Qi Y."/>
            <person name="Fu T."/>
            <person name="Tang G."/>
            <person name="Zhang D."/>
            <person name="Sun W.-H."/>
            <person name="Liu D.-K."/>
            <person name="Li Y."/>
            <person name="Chen G.-Z."/>
            <person name="Liu X.-D."/>
            <person name="Liao X.-Y."/>
            <person name="Jiang Y.-T."/>
            <person name="Yu X."/>
            <person name="Hao Y."/>
            <person name="Huang J."/>
            <person name="Zhao X.-W."/>
            <person name="Ke S."/>
            <person name="Chen Y.-Y."/>
            <person name="Wu W.-L."/>
            <person name="Hsu J.-L."/>
            <person name="Lin Y.-F."/>
            <person name="Huang M.-D."/>
            <person name="Li C.-Y."/>
            <person name="Huang L."/>
            <person name="Wang Z.-W."/>
            <person name="Zhao X."/>
            <person name="Zhong W.-Y."/>
            <person name="Peng D.-H."/>
            <person name="Ahmad S."/>
            <person name="Lan S."/>
            <person name="Zhang J.-S."/>
            <person name="Tsai W.-C."/>
            <person name="Van De Peer Y."/>
            <person name="Liu Z.-J."/>
        </authorList>
    </citation>
    <scope>NUCLEOTIDE SEQUENCE</scope>
    <source>
        <strain evidence="1">CP</strain>
        <tissue evidence="1">Leaves</tissue>
    </source>
</reference>
<dbReference type="AlphaFoldDB" id="A0AAV9D6A9"/>
<evidence type="ECO:0000313" key="2">
    <source>
        <dbReference type="Proteomes" id="UP001180020"/>
    </source>
</evidence>
<keyword evidence="2" id="KW-1185">Reference proteome</keyword>
<dbReference type="Proteomes" id="UP001180020">
    <property type="component" value="Unassembled WGS sequence"/>
</dbReference>